<sequence>MEQIVHRNFAVNGINMHVAEIGEGPAVLFLHGFPELWYSWRHQMLYLSSRGYRAIATDLRGYGDTDVPSSVTDYTIHHIVGDLVALLDALSLEKVFLVGHDWGAIIAWSFCLFRPDRIKALVNTSVAFQPRNPSIPPIQLFKAVLGDGFYMCRFQEHPRKQRRPGDPVGSRFWRSTDWRRLWEIRICRPTTNSGSDENPRRARHATDREAMAAPRDAGAPRRRRGRRAPTNFEREMRTMAASVRQLAQHQAQMQGYIQTMHMQRNRPQGEDSEEP</sequence>
<dbReference type="EMBL" id="JBFOLK010000004">
    <property type="protein sequence ID" value="KAL2519371.1"/>
    <property type="molecule type" value="Genomic_DNA"/>
</dbReference>
<evidence type="ECO:0000313" key="6">
    <source>
        <dbReference type="Proteomes" id="UP001604336"/>
    </source>
</evidence>
<gene>
    <name evidence="5" type="ORF">Adt_15618</name>
</gene>
<dbReference type="InterPro" id="IPR029058">
    <property type="entry name" value="AB_hydrolase_fold"/>
</dbReference>
<feature type="compositionally biased region" description="Basic and acidic residues" evidence="3">
    <location>
        <begin position="197"/>
        <end position="210"/>
    </location>
</feature>
<comment type="similarity">
    <text evidence="2">Belongs to the AB hydrolase superfamily. Epoxide hydrolase family.</text>
</comment>
<comment type="caution">
    <text evidence="5">The sequence shown here is derived from an EMBL/GenBank/DDBJ whole genome shotgun (WGS) entry which is preliminary data.</text>
</comment>
<evidence type="ECO:0000313" key="5">
    <source>
        <dbReference type="EMBL" id="KAL2519371.1"/>
    </source>
</evidence>
<dbReference type="PRINTS" id="PR00412">
    <property type="entry name" value="EPOXHYDRLASE"/>
</dbReference>
<dbReference type="Gene3D" id="3.40.50.1820">
    <property type="entry name" value="alpha/beta hydrolase"/>
    <property type="match status" value="1"/>
</dbReference>
<dbReference type="Pfam" id="PF00561">
    <property type="entry name" value="Abhydrolase_1"/>
    <property type="match status" value="1"/>
</dbReference>
<keyword evidence="1" id="KW-0378">Hydrolase</keyword>
<feature type="domain" description="AB hydrolase-1" evidence="4">
    <location>
        <begin position="25"/>
        <end position="133"/>
    </location>
</feature>
<evidence type="ECO:0000256" key="3">
    <source>
        <dbReference type="SAM" id="MobiDB-lite"/>
    </source>
</evidence>
<accession>A0ABD1U2Y8</accession>
<feature type="region of interest" description="Disordered" evidence="3">
    <location>
        <begin position="189"/>
        <end position="233"/>
    </location>
</feature>
<dbReference type="PANTHER" id="PTHR43329">
    <property type="entry name" value="EPOXIDE HYDROLASE"/>
    <property type="match status" value="1"/>
</dbReference>
<name>A0ABD1U2Y8_9LAMI</name>
<reference evidence="6" key="1">
    <citation type="submission" date="2024-07" db="EMBL/GenBank/DDBJ databases">
        <title>Two chromosome-level genome assemblies of Korean endemic species Abeliophyllum distichum and Forsythia ovata (Oleaceae).</title>
        <authorList>
            <person name="Jang H."/>
        </authorList>
    </citation>
    <scope>NUCLEOTIDE SEQUENCE [LARGE SCALE GENOMIC DNA]</scope>
</reference>
<dbReference type="Proteomes" id="UP001604336">
    <property type="component" value="Unassembled WGS sequence"/>
</dbReference>
<dbReference type="InterPro" id="IPR000073">
    <property type="entry name" value="AB_hydrolase_1"/>
</dbReference>
<organism evidence="5 6">
    <name type="scientific">Abeliophyllum distichum</name>
    <dbReference type="NCBI Taxonomy" id="126358"/>
    <lineage>
        <taxon>Eukaryota</taxon>
        <taxon>Viridiplantae</taxon>
        <taxon>Streptophyta</taxon>
        <taxon>Embryophyta</taxon>
        <taxon>Tracheophyta</taxon>
        <taxon>Spermatophyta</taxon>
        <taxon>Magnoliopsida</taxon>
        <taxon>eudicotyledons</taxon>
        <taxon>Gunneridae</taxon>
        <taxon>Pentapetalae</taxon>
        <taxon>asterids</taxon>
        <taxon>lamiids</taxon>
        <taxon>Lamiales</taxon>
        <taxon>Oleaceae</taxon>
        <taxon>Forsythieae</taxon>
        <taxon>Abeliophyllum</taxon>
    </lineage>
</organism>
<evidence type="ECO:0000259" key="4">
    <source>
        <dbReference type="Pfam" id="PF00561"/>
    </source>
</evidence>
<dbReference type="SUPFAM" id="SSF53474">
    <property type="entry name" value="alpha/beta-Hydrolases"/>
    <property type="match status" value="1"/>
</dbReference>
<dbReference type="PRINTS" id="PR00111">
    <property type="entry name" value="ABHYDROLASE"/>
</dbReference>
<keyword evidence="6" id="KW-1185">Reference proteome</keyword>
<evidence type="ECO:0000256" key="1">
    <source>
        <dbReference type="ARBA" id="ARBA00022801"/>
    </source>
</evidence>
<evidence type="ECO:0000256" key="2">
    <source>
        <dbReference type="ARBA" id="ARBA00038334"/>
    </source>
</evidence>
<dbReference type="InterPro" id="IPR000639">
    <property type="entry name" value="Epox_hydrolase-like"/>
</dbReference>
<proteinExistence type="inferred from homology"/>
<protein>
    <submittedName>
        <fullName evidence="5">Alpha/beta-Hydrolases superfamily protein</fullName>
    </submittedName>
</protein>
<dbReference type="AlphaFoldDB" id="A0ABD1U2Y8"/>
<dbReference type="GO" id="GO:0016787">
    <property type="term" value="F:hydrolase activity"/>
    <property type="evidence" value="ECO:0007669"/>
    <property type="project" value="UniProtKB-KW"/>
</dbReference>